<dbReference type="InterPro" id="IPR000045">
    <property type="entry name" value="Prepilin_IV_endopep_pep"/>
</dbReference>
<sequence>MGISASVATWFLPLALPICLYVCYTDLSTMRIRNHAVIALFAVFALLGPFVIPLDVYAWRYVHLAVVLIAGIALNAGGALGAGDAKFAAAAAPFVHIADLRFLLALFAATLLTGFAVHRAVKHTALHRMAPDWESWRSGSRFPMGLALGGTLILYLVMGALYGR</sequence>
<keyword evidence="1" id="KW-0812">Transmembrane</keyword>
<dbReference type="Proteomes" id="UP000199286">
    <property type="component" value="Unassembled WGS sequence"/>
</dbReference>
<feature type="transmembrane region" description="Helical" evidence="1">
    <location>
        <begin position="141"/>
        <end position="162"/>
    </location>
</feature>
<dbReference type="STRING" id="321339.SAMN05444340_11736"/>
<dbReference type="AlphaFoldDB" id="A0A1H3MHQ7"/>
<feature type="domain" description="Prepilin type IV endopeptidase peptidase" evidence="2">
    <location>
        <begin position="16"/>
        <end position="115"/>
    </location>
</feature>
<dbReference type="Pfam" id="PF01478">
    <property type="entry name" value="Peptidase_A24"/>
    <property type="match status" value="1"/>
</dbReference>
<gene>
    <name evidence="3" type="ORF">SAMN05444340_11736</name>
</gene>
<accession>A0A1H3MHQ7</accession>
<reference evidence="3 4" key="1">
    <citation type="submission" date="2016-10" db="EMBL/GenBank/DDBJ databases">
        <authorList>
            <person name="de Groot N.N."/>
        </authorList>
    </citation>
    <scope>NUCLEOTIDE SEQUENCE [LARGE SCALE GENOMIC DNA]</scope>
    <source>
        <strain evidence="3 4">DSM 26880</strain>
    </source>
</reference>
<feature type="transmembrane region" description="Helical" evidence="1">
    <location>
        <begin position="60"/>
        <end position="82"/>
    </location>
</feature>
<organism evidence="3 4">
    <name type="scientific">Citreimonas salinaria</name>
    <dbReference type="NCBI Taxonomy" id="321339"/>
    <lineage>
        <taxon>Bacteria</taxon>
        <taxon>Pseudomonadati</taxon>
        <taxon>Pseudomonadota</taxon>
        <taxon>Alphaproteobacteria</taxon>
        <taxon>Rhodobacterales</taxon>
        <taxon>Roseobacteraceae</taxon>
        <taxon>Citreimonas</taxon>
    </lineage>
</organism>
<dbReference type="Gene3D" id="1.20.120.1220">
    <property type="match status" value="1"/>
</dbReference>
<dbReference type="GO" id="GO:0004190">
    <property type="term" value="F:aspartic-type endopeptidase activity"/>
    <property type="evidence" value="ECO:0007669"/>
    <property type="project" value="InterPro"/>
</dbReference>
<dbReference type="OrthoDB" id="7709484at2"/>
<evidence type="ECO:0000259" key="2">
    <source>
        <dbReference type="Pfam" id="PF01478"/>
    </source>
</evidence>
<dbReference type="RefSeq" id="WP_089885066.1">
    <property type="nucleotide sequence ID" value="NZ_FNPF01000017.1"/>
</dbReference>
<protein>
    <submittedName>
        <fullName evidence="3">Prepilin peptidase CpaA</fullName>
    </submittedName>
</protein>
<dbReference type="GO" id="GO:0016020">
    <property type="term" value="C:membrane"/>
    <property type="evidence" value="ECO:0007669"/>
    <property type="project" value="InterPro"/>
</dbReference>
<keyword evidence="1" id="KW-1133">Transmembrane helix</keyword>
<evidence type="ECO:0000313" key="3">
    <source>
        <dbReference type="EMBL" id="SDY76212.1"/>
    </source>
</evidence>
<feature type="transmembrane region" description="Helical" evidence="1">
    <location>
        <begin position="36"/>
        <end position="54"/>
    </location>
</feature>
<feature type="transmembrane region" description="Helical" evidence="1">
    <location>
        <begin position="6"/>
        <end position="24"/>
    </location>
</feature>
<proteinExistence type="predicted"/>
<name>A0A1H3MHQ7_9RHOB</name>
<feature type="transmembrane region" description="Helical" evidence="1">
    <location>
        <begin position="102"/>
        <end position="121"/>
    </location>
</feature>
<keyword evidence="1" id="KW-0472">Membrane</keyword>
<evidence type="ECO:0000313" key="4">
    <source>
        <dbReference type="Proteomes" id="UP000199286"/>
    </source>
</evidence>
<evidence type="ECO:0000256" key="1">
    <source>
        <dbReference type="SAM" id="Phobius"/>
    </source>
</evidence>
<dbReference type="EMBL" id="FNPF01000017">
    <property type="protein sequence ID" value="SDY76212.1"/>
    <property type="molecule type" value="Genomic_DNA"/>
</dbReference>
<keyword evidence="4" id="KW-1185">Reference proteome</keyword>